<dbReference type="SUPFAM" id="SSF47781">
    <property type="entry name" value="RuvA domain 2-like"/>
    <property type="match status" value="1"/>
</dbReference>
<keyword evidence="2 6" id="KW-0227">DNA damage</keyword>
<dbReference type="InterPro" id="IPR013849">
    <property type="entry name" value="DNA_helicase_Holl-junc_RuvA_I"/>
</dbReference>
<dbReference type="Pfam" id="PF14520">
    <property type="entry name" value="HHH_5"/>
    <property type="match status" value="1"/>
</dbReference>
<dbReference type="Gene3D" id="1.10.150.20">
    <property type="entry name" value="5' to 3' exonuclease, C-terminal subdomain"/>
    <property type="match status" value="1"/>
</dbReference>
<dbReference type="GO" id="GO:0009378">
    <property type="term" value="F:four-way junction helicase activity"/>
    <property type="evidence" value="ECO:0007669"/>
    <property type="project" value="InterPro"/>
</dbReference>
<evidence type="ECO:0000259" key="7">
    <source>
        <dbReference type="SMART" id="SM00278"/>
    </source>
</evidence>
<evidence type="ECO:0000256" key="4">
    <source>
        <dbReference type="ARBA" id="ARBA00023172"/>
    </source>
</evidence>
<feature type="domain" description="Helix-hairpin-helix DNA-binding motif class 1" evidence="7">
    <location>
        <begin position="73"/>
        <end position="92"/>
    </location>
</feature>
<dbReference type="GO" id="GO:0006281">
    <property type="term" value="P:DNA repair"/>
    <property type="evidence" value="ECO:0007669"/>
    <property type="project" value="UniProtKB-UniRule"/>
</dbReference>
<feature type="region of interest" description="Domain I" evidence="6">
    <location>
        <begin position="1"/>
        <end position="64"/>
    </location>
</feature>
<dbReference type="RefSeq" id="WP_289505164.1">
    <property type="nucleotide sequence ID" value="NZ_CP116805.1"/>
</dbReference>
<keyword evidence="3 6" id="KW-0238">DNA-binding</keyword>
<feature type="region of interest" description="Domain III" evidence="6">
    <location>
        <begin position="152"/>
        <end position="206"/>
    </location>
</feature>
<keyword evidence="4 6" id="KW-0233">DNA recombination</keyword>
<dbReference type="GO" id="GO:0005524">
    <property type="term" value="F:ATP binding"/>
    <property type="evidence" value="ECO:0007669"/>
    <property type="project" value="InterPro"/>
</dbReference>
<evidence type="ECO:0000256" key="3">
    <source>
        <dbReference type="ARBA" id="ARBA00023125"/>
    </source>
</evidence>
<dbReference type="GO" id="GO:0009379">
    <property type="term" value="C:Holliday junction helicase complex"/>
    <property type="evidence" value="ECO:0007669"/>
    <property type="project" value="InterPro"/>
</dbReference>
<dbReference type="Proteomes" id="UP001217500">
    <property type="component" value="Chromosome"/>
</dbReference>
<dbReference type="Gene3D" id="2.40.50.140">
    <property type="entry name" value="Nucleic acid-binding proteins"/>
    <property type="match status" value="1"/>
</dbReference>
<dbReference type="InterPro" id="IPR036267">
    <property type="entry name" value="RuvA_C_sf"/>
</dbReference>
<keyword evidence="5 6" id="KW-0234">DNA repair</keyword>
<dbReference type="InterPro" id="IPR000085">
    <property type="entry name" value="RuvA"/>
</dbReference>
<comment type="domain">
    <text evidence="6">Has three domains with a flexible linker between the domains II and III and assumes an 'L' shape. Domain III is highly mobile and contacts RuvB.</text>
</comment>
<evidence type="ECO:0000256" key="2">
    <source>
        <dbReference type="ARBA" id="ARBA00022763"/>
    </source>
</evidence>
<dbReference type="SUPFAM" id="SSF50249">
    <property type="entry name" value="Nucleic acid-binding proteins"/>
    <property type="match status" value="1"/>
</dbReference>
<evidence type="ECO:0000313" key="8">
    <source>
        <dbReference type="EMBL" id="WCL55360.1"/>
    </source>
</evidence>
<proteinExistence type="inferred from homology"/>
<name>A0AAE9XU50_9PROT</name>
<dbReference type="AlphaFoldDB" id="A0AAE9XU50"/>
<reference evidence="8" key="1">
    <citation type="submission" date="2023-01" db="EMBL/GenBank/DDBJ databases">
        <title>The genome sequence of Kordiimonadaceae bacterium 6D33.</title>
        <authorList>
            <person name="Liu Y."/>
        </authorList>
    </citation>
    <scope>NUCLEOTIDE SEQUENCE</scope>
    <source>
        <strain evidence="8">6D33</strain>
    </source>
</reference>
<comment type="subunit">
    <text evidence="6">Homotetramer. Forms an RuvA(8)-RuvB(12)-Holliday junction (HJ) complex. HJ DNA is sandwiched between 2 RuvA tetramers; dsDNA enters through RuvA and exits via RuvB. An RuvB hexamer assembles on each DNA strand where it exits the tetramer. Each RuvB hexamer is contacted by two RuvA subunits (via domain III) on 2 adjacent RuvB subunits; this complex drives branch migration. In the full resolvosome a probable DNA-RuvA(4)-RuvB(12)-RuvC(2) complex forms which resolves the HJ.</text>
</comment>
<comment type="function">
    <text evidence="6">The RuvA-RuvB-RuvC complex processes Holliday junction (HJ) DNA during genetic recombination and DNA repair, while the RuvA-RuvB complex plays an important role in the rescue of blocked DNA replication forks via replication fork reversal (RFR). RuvA specifically binds to HJ cruciform DNA, conferring on it an open structure. The RuvB hexamer acts as an ATP-dependent pump, pulling dsDNA into and through the RuvAB complex. HJ branch migration allows RuvC to scan DNA until it finds its consensus sequence, where it cleaves and resolves the cruciform DNA.</text>
</comment>
<sequence length="206" mass="20810">MIAKLSGLVDTVGTDFCIIDVGGVGYLVQGSSRTLGALPGQGEAARLHIETIVREDAITLYGFATVAERDMYRLLTSVQGVGAKVGLAILSALSPTEVENSIAAQDAKSITRANGVGPKLAQRIVNELKDKVAGIVAASPKGVAVNGAAAPAASQAGIIGDAVSALVNLGYRPTDAHGAVVKAAKELGEEATLGKLVPAALRELSA</sequence>
<dbReference type="InterPro" id="IPR010994">
    <property type="entry name" value="RuvA_2-like"/>
</dbReference>
<accession>A0AAE9XU50</accession>
<dbReference type="InterPro" id="IPR011114">
    <property type="entry name" value="RuvA_C"/>
</dbReference>
<dbReference type="InterPro" id="IPR003583">
    <property type="entry name" value="Hlx-hairpin-Hlx_DNA-bd_motif"/>
</dbReference>
<comment type="similarity">
    <text evidence="6">Belongs to the RuvA family.</text>
</comment>
<dbReference type="Pfam" id="PF01330">
    <property type="entry name" value="RuvA_N"/>
    <property type="match status" value="1"/>
</dbReference>
<dbReference type="CDD" id="cd14332">
    <property type="entry name" value="UBA_RuvA_C"/>
    <property type="match status" value="1"/>
</dbReference>
<dbReference type="KEGG" id="gso:PH603_06255"/>
<gene>
    <name evidence="6 8" type="primary">ruvA</name>
    <name evidence="8" type="ORF">PH603_06255</name>
</gene>
<organism evidence="8 9">
    <name type="scientific">Gimibacter soli</name>
    <dbReference type="NCBI Taxonomy" id="3024400"/>
    <lineage>
        <taxon>Bacteria</taxon>
        <taxon>Pseudomonadati</taxon>
        <taxon>Pseudomonadota</taxon>
        <taxon>Alphaproteobacteria</taxon>
        <taxon>Kordiimonadales</taxon>
        <taxon>Temperatibacteraceae</taxon>
        <taxon>Gimibacter</taxon>
    </lineage>
</organism>
<dbReference type="Pfam" id="PF07499">
    <property type="entry name" value="RuvA_C"/>
    <property type="match status" value="1"/>
</dbReference>
<dbReference type="GO" id="GO:0005737">
    <property type="term" value="C:cytoplasm"/>
    <property type="evidence" value="ECO:0007669"/>
    <property type="project" value="UniProtKB-SubCell"/>
</dbReference>
<evidence type="ECO:0000313" key="9">
    <source>
        <dbReference type="Proteomes" id="UP001217500"/>
    </source>
</evidence>
<evidence type="ECO:0000256" key="6">
    <source>
        <dbReference type="HAMAP-Rule" id="MF_00031"/>
    </source>
</evidence>
<dbReference type="SUPFAM" id="SSF46929">
    <property type="entry name" value="DNA helicase RuvA subunit, C-terminal domain"/>
    <property type="match status" value="1"/>
</dbReference>
<keyword evidence="1 6" id="KW-0963">Cytoplasm</keyword>
<dbReference type="InterPro" id="IPR012340">
    <property type="entry name" value="NA-bd_OB-fold"/>
</dbReference>
<dbReference type="GO" id="GO:0000400">
    <property type="term" value="F:four-way junction DNA binding"/>
    <property type="evidence" value="ECO:0007669"/>
    <property type="project" value="UniProtKB-UniRule"/>
</dbReference>
<comment type="subcellular location">
    <subcellularLocation>
        <location evidence="6">Cytoplasm</location>
    </subcellularLocation>
</comment>
<dbReference type="SMART" id="SM00278">
    <property type="entry name" value="HhH1"/>
    <property type="match status" value="2"/>
</dbReference>
<dbReference type="Gene3D" id="1.10.8.10">
    <property type="entry name" value="DNA helicase RuvA subunit, C-terminal domain"/>
    <property type="match status" value="1"/>
</dbReference>
<dbReference type="GO" id="GO:0006310">
    <property type="term" value="P:DNA recombination"/>
    <property type="evidence" value="ECO:0007669"/>
    <property type="project" value="UniProtKB-UniRule"/>
</dbReference>
<dbReference type="GO" id="GO:0048476">
    <property type="term" value="C:Holliday junction resolvase complex"/>
    <property type="evidence" value="ECO:0007669"/>
    <property type="project" value="UniProtKB-UniRule"/>
</dbReference>
<evidence type="ECO:0000256" key="5">
    <source>
        <dbReference type="ARBA" id="ARBA00023204"/>
    </source>
</evidence>
<comment type="caution">
    <text evidence="6">Lacks conserved residue(s) required for the propagation of feature annotation.</text>
</comment>
<protein>
    <recommendedName>
        <fullName evidence="6">Holliday junction branch migration complex subunit RuvA</fullName>
    </recommendedName>
</protein>
<dbReference type="EMBL" id="CP116805">
    <property type="protein sequence ID" value="WCL55360.1"/>
    <property type="molecule type" value="Genomic_DNA"/>
</dbReference>
<evidence type="ECO:0000256" key="1">
    <source>
        <dbReference type="ARBA" id="ARBA00022490"/>
    </source>
</evidence>
<feature type="domain" description="Helix-hairpin-helix DNA-binding motif class 1" evidence="7">
    <location>
        <begin position="108"/>
        <end position="127"/>
    </location>
</feature>
<dbReference type="NCBIfam" id="TIGR00084">
    <property type="entry name" value="ruvA"/>
    <property type="match status" value="1"/>
</dbReference>
<dbReference type="HAMAP" id="MF_00031">
    <property type="entry name" value="DNA_HJ_migration_RuvA"/>
    <property type="match status" value="1"/>
</dbReference>
<keyword evidence="9" id="KW-1185">Reference proteome</keyword>